<dbReference type="Proteomes" id="UP001501081">
    <property type="component" value="Unassembled WGS sequence"/>
</dbReference>
<keyword evidence="1 4" id="KW-0349">Heme</keyword>
<keyword evidence="2 4" id="KW-0479">Metal-binding</keyword>
<comment type="caution">
    <text evidence="6">The sequence shown here is derived from an EMBL/GenBank/DDBJ whole genome shotgun (WGS) entry which is preliminary data.</text>
</comment>
<dbReference type="PROSITE" id="PS51007">
    <property type="entry name" value="CYTC"/>
    <property type="match status" value="1"/>
</dbReference>
<evidence type="ECO:0000313" key="7">
    <source>
        <dbReference type="Proteomes" id="UP001501081"/>
    </source>
</evidence>
<reference evidence="7" key="1">
    <citation type="journal article" date="2019" name="Int. J. Syst. Evol. Microbiol.">
        <title>The Global Catalogue of Microorganisms (GCM) 10K type strain sequencing project: providing services to taxonomists for standard genome sequencing and annotation.</title>
        <authorList>
            <consortium name="The Broad Institute Genomics Platform"/>
            <consortium name="The Broad Institute Genome Sequencing Center for Infectious Disease"/>
            <person name="Wu L."/>
            <person name="Ma J."/>
        </authorList>
    </citation>
    <scope>NUCLEOTIDE SEQUENCE [LARGE SCALE GENOMIC DNA]</scope>
    <source>
        <strain evidence="7">JCM 17338</strain>
    </source>
</reference>
<accession>A0ABP7PGS1</accession>
<name>A0ABP7PGS1_9SPHI</name>
<dbReference type="InterPro" id="IPR036909">
    <property type="entry name" value="Cyt_c-like_dom_sf"/>
</dbReference>
<protein>
    <submittedName>
        <fullName evidence="6">Cytochrome c</fullName>
    </submittedName>
</protein>
<dbReference type="PANTHER" id="PTHR35008:SF8">
    <property type="entry name" value="ALCOHOL DEHYDROGENASE CYTOCHROME C SUBUNIT"/>
    <property type="match status" value="1"/>
</dbReference>
<dbReference type="InterPro" id="IPR051459">
    <property type="entry name" value="Cytochrome_c-type_DH"/>
</dbReference>
<keyword evidence="7" id="KW-1185">Reference proteome</keyword>
<sequence>MKSEAIISGFGLAVLILLWNSKANAQANQSIKRSAKFGFGRTVGFPEIAAWDIDIRPDGMGLPKGRGEVKTGRLIYAKKCAACHGADGKETTGVKLLGGALVSDSLSGRKVKTIGNYWPFATTLFDYIRRAMPYNLPGSLNNEEVYSLSAYLLFANKVIKADVVLDAVSLPKIIMPARKLFVMDDRKGGKEIK</sequence>
<dbReference type="PANTHER" id="PTHR35008">
    <property type="entry name" value="BLL4482 PROTEIN-RELATED"/>
    <property type="match status" value="1"/>
</dbReference>
<evidence type="ECO:0000256" key="3">
    <source>
        <dbReference type="ARBA" id="ARBA00023004"/>
    </source>
</evidence>
<proteinExistence type="predicted"/>
<dbReference type="InterPro" id="IPR009056">
    <property type="entry name" value="Cyt_c-like_dom"/>
</dbReference>
<dbReference type="Gene3D" id="1.10.760.10">
    <property type="entry name" value="Cytochrome c-like domain"/>
    <property type="match status" value="1"/>
</dbReference>
<evidence type="ECO:0000256" key="1">
    <source>
        <dbReference type="ARBA" id="ARBA00022617"/>
    </source>
</evidence>
<evidence type="ECO:0000256" key="4">
    <source>
        <dbReference type="PROSITE-ProRule" id="PRU00433"/>
    </source>
</evidence>
<feature type="domain" description="Cytochrome c" evidence="5">
    <location>
        <begin position="67"/>
        <end position="156"/>
    </location>
</feature>
<dbReference type="RefSeq" id="WP_344766410.1">
    <property type="nucleotide sequence ID" value="NZ_BAABAK010000009.1"/>
</dbReference>
<dbReference type="EMBL" id="BAABAK010000009">
    <property type="protein sequence ID" value="GAA3965268.1"/>
    <property type="molecule type" value="Genomic_DNA"/>
</dbReference>
<keyword evidence="3 4" id="KW-0408">Iron</keyword>
<evidence type="ECO:0000256" key="2">
    <source>
        <dbReference type="ARBA" id="ARBA00022723"/>
    </source>
</evidence>
<organism evidence="6 7">
    <name type="scientific">Pedobacter ginsengiterrae</name>
    <dbReference type="NCBI Taxonomy" id="871696"/>
    <lineage>
        <taxon>Bacteria</taxon>
        <taxon>Pseudomonadati</taxon>
        <taxon>Bacteroidota</taxon>
        <taxon>Sphingobacteriia</taxon>
        <taxon>Sphingobacteriales</taxon>
        <taxon>Sphingobacteriaceae</taxon>
        <taxon>Pedobacter</taxon>
    </lineage>
</organism>
<dbReference type="SUPFAM" id="SSF46626">
    <property type="entry name" value="Cytochrome c"/>
    <property type="match status" value="1"/>
</dbReference>
<dbReference type="Pfam" id="PF13442">
    <property type="entry name" value="Cytochrome_CBB3"/>
    <property type="match status" value="1"/>
</dbReference>
<evidence type="ECO:0000313" key="6">
    <source>
        <dbReference type="EMBL" id="GAA3965268.1"/>
    </source>
</evidence>
<gene>
    <name evidence="6" type="ORF">GCM10022246_17950</name>
</gene>
<evidence type="ECO:0000259" key="5">
    <source>
        <dbReference type="PROSITE" id="PS51007"/>
    </source>
</evidence>